<sequence length="110" mass="11773">MKSLISIKIGTQSSTPFASLLYCEVGPRWPSGKPEGSNSNGDVGVKSYVWSPPADVVWKFGEGARVSSSSSLYALKCGLFSKTGDSPIARVIRFVLYRMSGEGGLSEFCI</sequence>
<gene>
    <name evidence="1" type="ORF">AVEN_258006_1</name>
</gene>
<proteinExistence type="predicted"/>
<reference evidence="1 2" key="1">
    <citation type="journal article" date="2019" name="Sci. Rep.">
        <title>Orb-weaving spider Araneus ventricosus genome elucidates the spidroin gene catalogue.</title>
        <authorList>
            <person name="Kono N."/>
            <person name="Nakamura H."/>
            <person name="Ohtoshi R."/>
            <person name="Moran D.A.P."/>
            <person name="Shinohara A."/>
            <person name="Yoshida Y."/>
            <person name="Fujiwara M."/>
            <person name="Mori M."/>
            <person name="Tomita M."/>
            <person name="Arakawa K."/>
        </authorList>
    </citation>
    <scope>NUCLEOTIDE SEQUENCE [LARGE SCALE GENOMIC DNA]</scope>
</reference>
<organism evidence="1 2">
    <name type="scientific">Araneus ventricosus</name>
    <name type="common">Orbweaver spider</name>
    <name type="synonym">Epeira ventricosa</name>
    <dbReference type="NCBI Taxonomy" id="182803"/>
    <lineage>
        <taxon>Eukaryota</taxon>
        <taxon>Metazoa</taxon>
        <taxon>Ecdysozoa</taxon>
        <taxon>Arthropoda</taxon>
        <taxon>Chelicerata</taxon>
        <taxon>Arachnida</taxon>
        <taxon>Araneae</taxon>
        <taxon>Araneomorphae</taxon>
        <taxon>Entelegynae</taxon>
        <taxon>Araneoidea</taxon>
        <taxon>Araneidae</taxon>
        <taxon>Araneus</taxon>
    </lineage>
</organism>
<dbReference type="Proteomes" id="UP000499080">
    <property type="component" value="Unassembled WGS sequence"/>
</dbReference>
<name>A0A4Y2Q1P8_ARAVE</name>
<comment type="caution">
    <text evidence="1">The sequence shown here is derived from an EMBL/GenBank/DDBJ whole genome shotgun (WGS) entry which is preliminary data.</text>
</comment>
<accession>A0A4Y2Q1P8</accession>
<evidence type="ECO:0000313" key="1">
    <source>
        <dbReference type="EMBL" id="GBN58078.1"/>
    </source>
</evidence>
<dbReference type="EMBL" id="BGPR01012863">
    <property type="protein sequence ID" value="GBN58078.1"/>
    <property type="molecule type" value="Genomic_DNA"/>
</dbReference>
<evidence type="ECO:0000313" key="2">
    <source>
        <dbReference type="Proteomes" id="UP000499080"/>
    </source>
</evidence>
<protein>
    <submittedName>
        <fullName evidence="1">Uncharacterized protein</fullName>
    </submittedName>
</protein>
<keyword evidence="2" id="KW-1185">Reference proteome</keyword>
<dbReference type="AlphaFoldDB" id="A0A4Y2Q1P8"/>